<keyword evidence="1" id="KW-0812">Transmembrane</keyword>
<feature type="domain" description="Protein FecR C-terminal" evidence="3">
    <location>
        <begin position="281"/>
        <end position="349"/>
    </location>
</feature>
<dbReference type="InterPro" id="IPR012373">
    <property type="entry name" value="Ferrdict_sens_TM"/>
</dbReference>
<dbReference type="InterPro" id="IPR032508">
    <property type="entry name" value="FecR_C"/>
</dbReference>
<evidence type="ECO:0000256" key="1">
    <source>
        <dbReference type="SAM" id="Phobius"/>
    </source>
</evidence>
<keyword evidence="1" id="KW-0472">Membrane</keyword>
<sequence length="351" mass="40081">MSKTRFIELLAKRDSREITLLEQKELSDLVKGNEELARIAEAFDIFNSQHSGFKHNVHSDFEHRWFSLKEKLEPVTQEVGKTKKQRFYIKTVMVAASLLAIILIGYTILLNKKPINNDEKNIVVTKKGSKSYLRLPDGTQVWLNNATEISYAESFGERTREVTLSGEAYFDVVKNPAKPFIVHTAVMDVTALGTEFNVNAYENSESSEATLINGSVQVTLKKDPNKKILLKPFEKISVQNKIEIKGDTLKNELSSEIFSLSEIKREKSGFDTDEAKWAKNKLVFKNNTLEEIAQQLSRWYNVEIKITDESLKSQTYSAEFDNVTLEEVMESLMLTGHFHYSINNKTILITP</sequence>
<dbReference type="Proteomes" id="UP001202248">
    <property type="component" value="Unassembled WGS sequence"/>
</dbReference>
<evidence type="ECO:0000313" key="5">
    <source>
        <dbReference type="Proteomes" id="UP001202248"/>
    </source>
</evidence>
<dbReference type="InterPro" id="IPR006860">
    <property type="entry name" value="FecR"/>
</dbReference>
<gene>
    <name evidence="4" type="ORF">MKP09_05710</name>
</gene>
<keyword evidence="5" id="KW-1185">Reference proteome</keyword>
<dbReference type="PANTHER" id="PTHR30273">
    <property type="entry name" value="PERIPLASMIC SIGNAL SENSOR AND SIGMA FACTOR ACTIVATOR FECR-RELATED"/>
    <property type="match status" value="1"/>
</dbReference>
<proteinExistence type="predicted"/>
<protein>
    <submittedName>
        <fullName evidence="4">DUF4974 domain-containing protein</fullName>
    </submittedName>
</protein>
<accession>A0ABS9SGE6</accession>
<name>A0ABS9SGE6_9BACT</name>
<feature type="domain" description="FecR protein" evidence="2">
    <location>
        <begin position="123"/>
        <end position="217"/>
    </location>
</feature>
<dbReference type="PIRSF" id="PIRSF018266">
    <property type="entry name" value="FecR"/>
    <property type="match status" value="1"/>
</dbReference>
<dbReference type="Pfam" id="PF04773">
    <property type="entry name" value="FecR"/>
    <property type="match status" value="1"/>
</dbReference>
<dbReference type="Gene3D" id="2.60.120.1440">
    <property type="match status" value="1"/>
</dbReference>
<dbReference type="PANTHER" id="PTHR30273:SF2">
    <property type="entry name" value="PROTEIN FECR"/>
    <property type="match status" value="1"/>
</dbReference>
<evidence type="ECO:0000259" key="3">
    <source>
        <dbReference type="Pfam" id="PF16344"/>
    </source>
</evidence>
<dbReference type="RefSeq" id="WP_240826825.1">
    <property type="nucleotide sequence ID" value="NZ_JAKWBL010000001.1"/>
</dbReference>
<dbReference type="EMBL" id="JAKWBL010000001">
    <property type="protein sequence ID" value="MCH5597438.1"/>
    <property type="molecule type" value="Genomic_DNA"/>
</dbReference>
<evidence type="ECO:0000259" key="2">
    <source>
        <dbReference type="Pfam" id="PF04773"/>
    </source>
</evidence>
<dbReference type="Gene3D" id="3.55.50.30">
    <property type="match status" value="1"/>
</dbReference>
<keyword evidence="1" id="KW-1133">Transmembrane helix</keyword>
<organism evidence="4 5">
    <name type="scientific">Niabella ginsengisoli</name>
    <dbReference type="NCBI Taxonomy" id="522298"/>
    <lineage>
        <taxon>Bacteria</taxon>
        <taxon>Pseudomonadati</taxon>
        <taxon>Bacteroidota</taxon>
        <taxon>Chitinophagia</taxon>
        <taxon>Chitinophagales</taxon>
        <taxon>Chitinophagaceae</taxon>
        <taxon>Niabella</taxon>
    </lineage>
</organism>
<evidence type="ECO:0000313" key="4">
    <source>
        <dbReference type="EMBL" id="MCH5597438.1"/>
    </source>
</evidence>
<comment type="caution">
    <text evidence="4">The sequence shown here is derived from an EMBL/GenBank/DDBJ whole genome shotgun (WGS) entry which is preliminary data.</text>
</comment>
<dbReference type="Pfam" id="PF16344">
    <property type="entry name" value="FecR_C"/>
    <property type="match status" value="1"/>
</dbReference>
<feature type="transmembrane region" description="Helical" evidence="1">
    <location>
        <begin position="87"/>
        <end position="109"/>
    </location>
</feature>
<reference evidence="4 5" key="1">
    <citation type="submission" date="2022-02" db="EMBL/GenBank/DDBJ databases">
        <authorList>
            <person name="Min J."/>
        </authorList>
    </citation>
    <scope>NUCLEOTIDE SEQUENCE [LARGE SCALE GENOMIC DNA]</scope>
    <source>
        <strain evidence="4 5">GR10-1</strain>
    </source>
</reference>